<evidence type="ECO:0000256" key="4">
    <source>
        <dbReference type="ARBA" id="ARBA00022737"/>
    </source>
</evidence>
<dbReference type="EMBL" id="CALNXJ010000132">
    <property type="protein sequence ID" value="CAH3166310.1"/>
    <property type="molecule type" value="Genomic_DNA"/>
</dbReference>
<keyword evidence="6" id="KW-1133">Transmembrane helix</keyword>
<accession>A0AAU9Y286</accession>
<evidence type="ECO:0000256" key="8">
    <source>
        <dbReference type="ARBA" id="ARBA00023136"/>
    </source>
</evidence>
<sequence>LIACVNKSVFSGLCASVKEIYSNEGLGGFFSGIIPRLVGEVLSLLLYRGACFLVSKYAIDSE</sequence>
<reference evidence="9 10" key="1">
    <citation type="submission" date="2022-05" db="EMBL/GenBank/DDBJ databases">
        <authorList>
            <consortium name="Genoscope - CEA"/>
            <person name="William W."/>
        </authorList>
    </citation>
    <scope>NUCLEOTIDE SEQUENCE [LARGE SCALE GENOMIC DNA]</scope>
</reference>
<organism evidence="9 10">
    <name type="scientific">Pocillopora meandrina</name>
    <dbReference type="NCBI Taxonomy" id="46732"/>
    <lineage>
        <taxon>Eukaryota</taxon>
        <taxon>Metazoa</taxon>
        <taxon>Cnidaria</taxon>
        <taxon>Anthozoa</taxon>
        <taxon>Hexacorallia</taxon>
        <taxon>Scleractinia</taxon>
        <taxon>Astrocoeniina</taxon>
        <taxon>Pocilloporidae</taxon>
        <taxon>Pocillopora</taxon>
    </lineage>
</organism>
<dbReference type="InterPro" id="IPR023395">
    <property type="entry name" value="MCP_dom_sf"/>
</dbReference>
<feature type="non-terminal residue" evidence="9">
    <location>
        <position position="62"/>
    </location>
</feature>
<dbReference type="PANTHER" id="PTHR10780:SF18">
    <property type="entry name" value="LD43650P"/>
    <property type="match status" value="1"/>
</dbReference>
<keyword evidence="4" id="KW-0677">Repeat</keyword>
<dbReference type="Proteomes" id="UP001159428">
    <property type="component" value="Unassembled WGS sequence"/>
</dbReference>
<keyword evidence="5" id="KW-1000">Mitochondrion outer membrane</keyword>
<evidence type="ECO:0000313" key="9">
    <source>
        <dbReference type="EMBL" id="CAH3166310.1"/>
    </source>
</evidence>
<proteinExistence type="inferred from homology"/>
<name>A0AAU9Y286_9CNID</name>
<dbReference type="PANTHER" id="PTHR10780">
    <property type="entry name" value="MITOCHONDRIAL CARRIER HOMOLOG"/>
    <property type="match status" value="1"/>
</dbReference>
<evidence type="ECO:0000256" key="6">
    <source>
        <dbReference type="ARBA" id="ARBA00022989"/>
    </source>
</evidence>
<comment type="similarity">
    <text evidence="2">Belongs to the mitochondrial carrier (TC 2.A.29) family.</text>
</comment>
<comment type="subcellular location">
    <subcellularLocation>
        <location evidence="1">Mitochondrion outer membrane</location>
        <topology evidence="1">Multi-pass membrane protein</topology>
    </subcellularLocation>
</comment>
<evidence type="ECO:0000256" key="1">
    <source>
        <dbReference type="ARBA" id="ARBA00004374"/>
    </source>
</evidence>
<evidence type="ECO:0000256" key="5">
    <source>
        <dbReference type="ARBA" id="ARBA00022787"/>
    </source>
</evidence>
<keyword evidence="3" id="KW-0812">Transmembrane</keyword>
<dbReference type="GO" id="GO:0005741">
    <property type="term" value="C:mitochondrial outer membrane"/>
    <property type="evidence" value="ECO:0007669"/>
    <property type="project" value="UniProtKB-SubCell"/>
</dbReference>
<feature type="non-terminal residue" evidence="9">
    <location>
        <position position="1"/>
    </location>
</feature>
<dbReference type="AlphaFoldDB" id="A0AAU9Y286"/>
<dbReference type="InterPro" id="IPR018108">
    <property type="entry name" value="MCP_transmembrane"/>
</dbReference>
<evidence type="ECO:0000256" key="7">
    <source>
        <dbReference type="ARBA" id="ARBA00023128"/>
    </source>
</evidence>
<gene>
    <name evidence="9" type="ORF">PMEA_00005237</name>
</gene>
<evidence type="ECO:0000256" key="3">
    <source>
        <dbReference type="ARBA" id="ARBA00022692"/>
    </source>
</evidence>
<protein>
    <submittedName>
        <fullName evidence="9">Uncharacterized protein</fullName>
    </submittedName>
</protein>
<keyword evidence="7" id="KW-0496">Mitochondrion</keyword>
<keyword evidence="10" id="KW-1185">Reference proteome</keyword>
<evidence type="ECO:0000313" key="10">
    <source>
        <dbReference type="Proteomes" id="UP001159428"/>
    </source>
</evidence>
<dbReference type="Pfam" id="PF00153">
    <property type="entry name" value="Mito_carr"/>
    <property type="match status" value="1"/>
</dbReference>
<keyword evidence="8" id="KW-0472">Membrane</keyword>
<dbReference type="Gene3D" id="1.50.40.10">
    <property type="entry name" value="Mitochondrial carrier domain"/>
    <property type="match status" value="1"/>
</dbReference>
<comment type="caution">
    <text evidence="9">The sequence shown here is derived from an EMBL/GenBank/DDBJ whole genome shotgun (WGS) entry which is preliminary data.</text>
</comment>
<dbReference type="SUPFAM" id="SSF103506">
    <property type="entry name" value="Mitochondrial carrier"/>
    <property type="match status" value="1"/>
</dbReference>
<evidence type="ECO:0000256" key="2">
    <source>
        <dbReference type="ARBA" id="ARBA00006375"/>
    </source>
</evidence>